<keyword evidence="1" id="KW-1133">Transmembrane helix</keyword>
<gene>
    <name evidence="2" type="ORF">B9G39_27600</name>
</gene>
<reference evidence="2 3" key="1">
    <citation type="submission" date="2017-04" db="EMBL/GenBank/DDBJ databases">
        <title>Draft genome sequence of Zooshikella ganghwensis VG4 isolated from Red Sea sediments.</title>
        <authorList>
            <person name="Rehman Z."/>
            <person name="Alam I."/>
            <person name="Kamau A."/>
            <person name="Bajic V."/>
            <person name="Leiknes T."/>
        </authorList>
    </citation>
    <scope>NUCLEOTIDE SEQUENCE [LARGE SCALE GENOMIC DNA]</scope>
    <source>
        <strain evidence="2 3">VG4</strain>
    </source>
</reference>
<keyword evidence="1" id="KW-0812">Transmembrane</keyword>
<comment type="caution">
    <text evidence="2">The sequence shown here is derived from an EMBL/GenBank/DDBJ whole genome shotgun (WGS) entry which is preliminary data.</text>
</comment>
<evidence type="ECO:0000313" key="3">
    <source>
        <dbReference type="Proteomes" id="UP000257039"/>
    </source>
</evidence>
<evidence type="ECO:0000256" key="1">
    <source>
        <dbReference type="SAM" id="Phobius"/>
    </source>
</evidence>
<name>A0A4V1IMW3_9GAMM</name>
<dbReference type="EMBL" id="NDXW01000006">
    <property type="protein sequence ID" value="RDH41631.1"/>
    <property type="molecule type" value="Genomic_DNA"/>
</dbReference>
<evidence type="ECO:0000313" key="2">
    <source>
        <dbReference type="EMBL" id="RDH41631.1"/>
    </source>
</evidence>
<organism evidence="2 3">
    <name type="scientific">Zooshikella ganghwensis</name>
    <dbReference type="NCBI Taxonomy" id="202772"/>
    <lineage>
        <taxon>Bacteria</taxon>
        <taxon>Pseudomonadati</taxon>
        <taxon>Pseudomonadota</taxon>
        <taxon>Gammaproteobacteria</taxon>
        <taxon>Oceanospirillales</taxon>
        <taxon>Zooshikellaceae</taxon>
        <taxon>Zooshikella</taxon>
    </lineage>
</organism>
<sequence length="163" mass="19309">MSFWSLEILIKKKQRREKHMKSGIAQGQKKSHIRRVIVTLFFIIIIVLAFFVGFYTAKKENDDLPVQIYIESEENNLTLNIYFSTLIRESKYSEAIKAIDTAMYFNYSTIANYSDILDSKLYVCDKVQVEKLLEYYKKYNDIMFKKLNKSCHDSKKVDSQKNQ</sequence>
<dbReference type="AlphaFoldDB" id="A0A4V1IMW3"/>
<accession>A0A4V1IMW3</accession>
<feature type="transmembrane region" description="Helical" evidence="1">
    <location>
        <begin position="36"/>
        <end position="57"/>
    </location>
</feature>
<proteinExistence type="predicted"/>
<keyword evidence="1" id="KW-0472">Membrane</keyword>
<protein>
    <submittedName>
        <fullName evidence="2">Uncharacterized protein</fullName>
    </submittedName>
</protein>
<dbReference type="Proteomes" id="UP000257039">
    <property type="component" value="Unassembled WGS sequence"/>
</dbReference>
<keyword evidence="3" id="KW-1185">Reference proteome</keyword>